<reference evidence="1" key="1">
    <citation type="submission" date="2020-10" db="EMBL/GenBank/DDBJ databases">
        <authorList>
            <person name="Han B."/>
            <person name="Lu T."/>
            <person name="Zhao Q."/>
            <person name="Huang X."/>
            <person name="Zhao Y."/>
        </authorList>
    </citation>
    <scope>NUCLEOTIDE SEQUENCE</scope>
</reference>
<comment type="caution">
    <text evidence="1">The sequence shown here is derived from an EMBL/GenBank/DDBJ whole genome shotgun (WGS) entry which is preliminary data.</text>
</comment>
<dbReference type="PANTHER" id="PTHR31635:SF196">
    <property type="entry name" value="REVERSE TRANSCRIPTASE DOMAIN-CONTAINING PROTEIN-RELATED"/>
    <property type="match status" value="1"/>
</dbReference>
<evidence type="ECO:0008006" key="3">
    <source>
        <dbReference type="Google" id="ProtNLM"/>
    </source>
</evidence>
<evidence type="ECO:0000313" key="2">
    <source>
        <dbReference type="Proteomes" id="UP000604825"/>
    </source>
</evidence>
<evidence type="ECO:0000313" key="1">
    <source>
        <dbReference type="EMBL" id="CAD6339566.1"/>
    </source>
</evidence>
<gene>
    <name evidence="1" type="ORF">NCGR_LOCUS63664</name>
</gene>
<accession>A0A811SF26</accession>
<dbReference type="PANTHER" id="PTHR31635">
    <property type="entry name" value="REVERSE TRANSCRIPTASE DOMAIN-CONTAINING PROTEIN-RELATED"/>
    <property type="match status" value="1"/>
</dbReference>
<dbReference type="EMBL" id="CAJGYO010000019">
    <property type="protein sequence ID" value="CAD6339566.1"/>
    <property type="molecule type" value="Genomic_DNA"/>
</dbReference>
<dbReference type="OrthoDB" id="695501at2759"/>
<dbReference type="Proteomes" id="UP000604825">
    <property type="component" value="Unassembled WGS sequence"/>
</dbReference>
<organism evidence="1 2">
    <name type="scientific">Miscanthus lutarioriparius</name>
    <dbReference type="NCBI Taxonomy" id="422564"/>
    <lineage>
        <taxon>Eukaryota</taxon>
        <taxon>Viridiplantae</taxon>
        <taxon>Streptophyta</taxon>
        <taxon>Embryophyta</taxon>
        <taxon>Tracheophyta</taxon>
        <taxon>Spermatophyta</taxon>
        <taxon>Magnoliopsida</taxon>
        <taxon>Liliopsida</taxon>
        <taxon>Poales</taxon>
        <taxon>Poaceae</taxon>
        <taxon>PACMAD clade</taxon>
        <taxon>Panicoideae</taxon>
        <taxon>Andropogonodae</taxon>
        <taxon>Andropogoneae</taxon>
        <taxon>Saccharinae</taxon>
        <taxon>Miscanthus</taxon>
    </lineage>
</organism>
<proteinExistence type="predicted"/>
<keyword evidence="2" id="KW-1185">Reference proteome</keyword>
<name>A0A811SF26_9POAL</name>
<protein>
    <recommendedName>
        <fullName evidence="3">Reverse transcriptase</fullName>
    </recommendedName>
</protein>
<dbReference type="AlphaFoldDB" id="A0A811SF26"/>
<sequence length="226" mass="26658">MTRGWAANEVARMNKEKVELALEYNDLEREMDRRILSDQELCRFRQVPKDLDRIWALEEIKARQRSRDRDILEEERNTAYFHAVANQRSRKKKVEVLEESNGLVEDQKGMMEIAIDFYRNLFAKEDRINVKLADDFCKPEELVTSEENDLLTKPFSEEEIKSVVFSCYAEGAPGPDGVSLLFYQRFWDLIKNDMLAMFNDFHQGRLDLHRLNFAMITLIPKEEGAR</sequence>